<dbReference type="KEGG" id="ami:Amir_2257"/>
<keyword evidence="2" id="KW-0378">Hydrolase</keyword>
<evidence type="ECO:0000256" key="4">
    <source>
        <dbReference type="ARBA" id="ARBA00023125"/>
    </source>
</evidence>
<dbReference type="eggNOG" id="COG0258">
    <property type="taxonomic scope" value="Bacteria"/>
</dbReference>
<dbReference type="GO" id="GO:0008409">
    <property type="term" value="F:5'-3' exonuclease activity"/>
    <property type="evidence" value="ECO:0007669"/>
    <property type="project" value="InterPro"/>
</dbReference>
<dbReference type="InterPro" id="IPR036279">
    <property type="entry name" value="5-3_exonuclease_C_sf"/>
</dbReference>
<dbReference type="PANTHER" id="PTHR42646">
    <property type="entry name" value="FLAP ENDONUCLEASE XNI"/>
    <property type="match status" value="1"/>
</dbReference>
<dbReference type="Proteomes" id="UP000002213">
    <property type="component" value="Chromosome"/>
</dbReference>
<dbReference type="AlphaFoldDB" id="C6WIF4"/>
<dbReference type="EMBL" id="CP001630">
    <property type="protein sequence ID" value="ACU36197.1"/>
    <property type="molecule type" value="Genomic_DNA"/>
</dbReference>
<dbReference type="Gene3D" id="1.10.150.20">
    <property type="entry name" value="5' to 3' exonuclease, C-terminal subdomain"/>
    <property type="match status" value="1"/>
</dbReference>
<dbReference type="PANTHER" id="PTHR42646:SF2">
    <property type="entry name" value="5'-3' EXONUCLEASE FAMILY PROTEIN"/>
    <property type="match status" value="1"/>
</dbReference>
<feature type="region of interest" description="Disordered" evidence="7">
    <location>
        <begin position="1"/>
        <end position="22"/>
    </location>
</feature>
<dbReference type="GO" id="GO:0033567">
    <property type="term" value="P:DNA replication, Okazaki fragment processing"/>
    <property type="evidence" value="ECO:0007669"/>
    <property type="project" value="InterPro"/>
</dbReference>
<evidence type="ECO:0000256" key="5">
    <source>
        <dbReference type="ARBA" id="ARBA00049957"/>
    </source>
</evidence>
<evidence type="ECO:0000256" key="3">
    <source>
        <dbReference type="ARBA" id="ARBA00022839"/>
    </source>
</evidence>
<dbReference type="HOGENOM" id="CLU_004675_1_3_11"/>
<dbReference type="Gene3D" id="3.40.50.1010">
    <property type="entry name" value="5'-nuclease"/>
    <property type="match status" value="1"/>
</dbReference>
<organism evidence="9 10">
    <name type="scientific">Actinosynnema mirum (strain ATCC 29888 / DSM 43827 / JCM 3225 / NBRC 14064 / NCIMB 13271 / NRRL B-12336 / IMRU 3971 / 101)</name>
    <dbReference type="NCBI Taxonomy" id="446462"/>
    <lineage>
        <taxon>Bacteria</taxon>
        <taxon>Bacillati</taxon>
        <taxon>Actinomycetota</taxon>
        <taxon>Actinomycetes</taxon>
        <taxon>Pseudonocardiales</taxon>
        <taxon>Pseudonocardiaceae</taxon>
        <taxon>Actinosynnema</taxon>
    </lineage>
</organism>
<dbReference type="Pfam" id="PF01367">
    <property type="entry name" value="5_3_exonuc"/>
    <property type="match status" value="1"/>
</dbReference>
<dbReference type="SMART" id="SM00279">
    <property type="entry name" value="HhH2"/>
    <property type="match status" value="1"/>
</dbReference>
<dbReference type="InterPro" id="IPR029060">
    <property type="entry name" value="PIN-like_dom_sf"/>
</dbReference>
<dbReference type="STRING" id="446462.Amir_2257"/>
<name>C6WIF4_ACTMD</name>
<evidence type="ECO:0000256" key="7">
    <source>
        <dbReference type="SAM" id="MobiDB-lite"/>
    </source>
</evidence>
<keyword evidence="3 9" id="KW-0269">Exonuclease</keyword>
<accession>C6WIF4</accession>
<dbReference type="Pfam" id="PF02739">
    <property type="entry name" value="5_3_exonuc_N"/>
    <property type="match status" value="1"/>
</dbReference>
<keyword evidence="1" id="KW-0540">Nuclease</keyword>
<gene>
    <name evidence="9" type="ordered locus">Amir_2257</name>
</gene>
<feature type="domain" description="5'-3' exonuclease" evidence="8">
    <location>
        <begin position="37"/>
        <end position="314"/>
    </location>
</feature>
<evidence type="ECO:0000256" key="1">
    <source>
        <dbReference type="ARBA" id="ARBA00022722"/>
    </source>
</evidence>
<keyword evidence="4" id="KW-0238">DNA-binding</keyword>
<proteinExistence type="predicted"/>
<comment type="function">
    <text evidence="5">5'-3' exonuclease acting preferentially on double-stranded DNA.</text>
</comment>
<dbReference type="InterPro" id="IPR020046">
    <property type="entry name" value="5-3_exonucl_a-hlix_arch_N"/>
</dbReference>
<dbReference type="SUPFAM" id="SSF88723">
    <property type="entry name" value="PIN domain-like"/>
    <property type="match status" value="1"/>
</dbReference>
<evidence type="ECO:0000256" key="6">
    <source>
        <dbReference type="ARBA" id="ARBA00050026"/>
    </source>
</evidence>
<evidence type="ECO:0000256" key="2">
    <source>
        <dbReference type="ARBA" id="ARBA00022801"/>
    </source>
</evidence>
<keyword evidence="10" id="KW-1185">Reference proteome</keyword>
<protein>
    <recommendedName>
        <fullName evidence="6">5'-3' exonuclease</fullName>
    </recommendedName>
</protein>
<dbReference type="SMART" id="SM00475">
    <property type="entry name" value="53EXOc"/>
    <property type="match status" value="1"/>
</dbReference>
<dbReference type="InterPro" id="IPR008918">
    <property type="entry name" value="HhH2"/>
</dbReference>
<evidence type="ECO:0000313" key="9">
    <source>
        <dbReference type="EMBL" id="ACU36197.1"/>
    </source>
</evidence>
<dbReference type="GO" id="GO:0003677">
    <property type="term" value="F:DNA binding"/>
    <property type="evidence" value="ECO:0007669"/>
    <property type="project" value="UniProtKB-KW"/>
</dbReference>
<dbReference type="CDD" id="cd09898">
    <property type="entry name" value="H3TH_53EXO"/>
    <property type="match status" value="1"/>
</dbReference>
<dbReference type="InterPro" id="IPR020045">
    <property type="entry name" value="DNA_polI_H3TH"/>
</dbReference>
<dbReference type="CDD" id="cd09859">
    <property type="entry name" value="PIN_53EXO"/>
    <property type="match status" value="1"/>
</dbReference>
<evidence type="ECO:0000259" key="8">
    <source>
        <dbReference type="SMART" id="SM00475"/>
    </source>
</evidence>
<dbReference type="InterPro" id="IPR038969">
    <property type="entry name" value="FEN"/>
</dbReference>
<dbReference type="GO" id="GO:0017108">
    <property type="term" value="F:5'-flap endonuclease activity"/>
    <property type="evidence" value="ECO:0007669"/>
    <property type="project" value="InterPro"/>
</dbReference>
<reference evidence="9 10" key="1">
    <citation type="journal article" date="2009" name="Stand. Genomic Sci.">
        <title>Complete genome sequence of Actinosynnema mirum type strain (101).</title>
        <authorList>
            <person name="Land M."/>
            <person name="Lapidus A."/>
            <person name="Mayilraj S."/>
            <person name="Chen F."/>
            <person name="Copeland A."/>
            <person name="Del Rio T.G."/>
            <person name="Nolan M."/>
            <person name="Lucas S."/>
            <person name="Tice H."/>
            <person name="Cheng J.F."/>
            <person name="Chertkov O."/>
            <person name="Bruce D."/>
            <person name="Goodwin L."/>
            <person name="Pitluck S."/>
            <person name="Rohde M."/>
            <person name="Goker M."/>
            <person name="Pati A."/>
            <person name="Ivanova N."/>
            <person name="Mavromatis K."/>
            <person name="Chen A."/>
            <person name="Palaniappan K."/>
            <person name="Hauser L."/>
            <person name="Chang Y.J."/>
            <person name="Jeffries C.C."/>
            <person name="Brettin T."/>
            <person name="Detter J.C."/>
            <person name="Han C."/>
            <person name="Chain P."/>
            <person name="Tindall B.J."/>
            <person name="Bristow J."/>
            <person name="Eisen J.A."/>
            <person name="Markowitz V."/>
            <person name="Hugenholtz P."/>
            <person name="Kyrpides N.C."/>
            <person name="Klenk H.P."/>
        </authorList>
    </citation>
    <scope>NUCLEOTIDE SEQUENCE [LARGE SCALE GENOMIC DNA]</scope>
    <source>
        <strain evidence="10">ATCC 29888 / DSM 43827 / JCM 3225 / NBRC 14064 / NCIMB 13271 / NRRL B-12336 / IMRU 3971 / 101</strain>
    </source>
</reference>
<dbReference type="InterPro" id="IPR002421">
    <property type="entry name" value="5-3_exonuclease"/>
</dbReference>
<dbReference type="SUPFAM" id="SSF47807">
    <property type="entry name" value="5' to 3' exonuclease, C-terminal subdomain"/>
    <property type="match status" value="1"/>
</dbReference>
<evidence type="ECO:0000313" key="10">
    <source>
        <dbReference type="Proteomes" id="UP000002213"/>
    </source>
</evidence>
<sequence length="349" mass="36772">MGSLVAPAHSARPTTITPTAPPRPLSVLSGKLTPVSSPLVLMDAASLYFRSFYALPESMTAPDGTPVNAVRGFVDTIAKIVNDRNASRLVACLDADWRPEFRVAALPSYKAHRVAESGDAEEVPDTLTPQVPIILDVLDAVGIATAEAPGYEADDVIGTLAARETTNPVEVVTGDRDLFQVVRTTPTPAGVLYLGRGWAKAELVGPAELAAKYALPEEDAGRAYAGMAVLRGDPSDGLPGVAGIGEKTAAKLITEFGSLEALLAAVHDGRDRKLTTKARNALIAAEDYLAVAPTVVNVALDAPVTQDRDDTLPTTPADPARLTELTKRWGLGSSIPRLVTALERRAERT</sequence>